<feature type="domain" description="Intradiol ring-cleavage dioxygenases" evidence="4">
    <location>
        <begin position="49"/>
        <end position="171"/>
    </location>
</feature>
<organism evidence="5 6">
    <name type="scientific">Devosia insulae DS-56</name>
    <dbReference type="NCBI Taxonomy" id="1116389"/>
    <lineage>
        <taxon>Bacteria</taxon>
        <taxon>Pseudomonadati</taxon>
        <taxon>Pseudomonadota</taxon>
        <taxon>Alphaproteobacteria</taxon>
        <taxon>Hyphomicrobiales</taxon>
        <taxon>Devosiaceae</taxon>
        <taxon>Devosia</taxon>
    </lineage>
</organism>
<dbReference type="InterPro" id="IPR012786">
    <property type="entry name" value="Protocat_dOase_a"/>
</dbReference>
<proteinExistence type="inferred from homology"/>
<evidence type="ECO:0000256" key="2">
    <source>
        <dbReference type="ARBA" id="ARBA00022964"/>
    </source>
</evidence>
<dbReference type="InterPro" id="IPR050770">
    <property type="entry name" value="Intradiol_RC_Dioxygenase"/>
</dbReference>
<keyword evidence="6" id="KW-1185">Reference proteome</keyword>
<evidence type="ECO:0000259" key="4">
    <source>
        <dbReference type="Pfam" id="PF00775"/>
    </source>
</evidence>
<dbReference type="PANTHER" id="PTHR33711:SF9">
    <property type="entry name" value="PROTOCATECHUATE 3,4-DIOXYGENASE ALPHA CHAIN"/>
    <property type="match status" value="1"/>
</dbReference>
<reference evidence="5 6" key="1">
    <citation type="journal article" date="2015" name="Genome Announc.">
        <title>Genome Assemblies of Three Soil-Associated Devosia species: D. insulae, D. limi, and D. soli.</title>
        <authorList>
            <person name="Hassan Y.I."/>
            <person name="Lepp D."/>
            <person name="Zhou T."/>
        </authorList>
    </citation>
    <scope>NUCLEOTIDE SEQUENCE [LARGE SCALE GENOMIC DNA]</scope>
    <source>
        <strain evidence="5 6">DS-56</strain>
    </source>
</reference>
<dbReference type="GO" id="GO:0018578">
    <property type="term" value="F:protocatechuate 3,4-dioxygenase activity"/>
    <property type="evidence" value="ECO:0007669"/>
    <property type="project" value="InterPro"/>
</dbReference>
<gene>
    <name evidence="5" type="ORF">VW23_005830</name>
</gene>
<dbReference type="RefSeq" id="WP_069912463.1">
    <property type="nucleotide sequence ID" value="NZ_LAJE02000387.1"/>
</dbReference>
<dbReference type="Pfam" id="PF00775">
    <property type="entry name" value="Dioxygenase_C"/>
    <property type="match status" value="1"/>
</dbReference>
<dbReference type="SUPFAM" id="SSF49482">
    <property type="entry name" value="Aromatic compound dioxygenase"/>
    <property type="match status" value="1"/>
</dbReference>
<dbReference type="OrthoDB" id="9805815at2"/>
<dbReference type="Gene3D" id="2.60.130.10">
    <property type="entry name" value="Aromatic compound dioxygenase"/>
    <property type="match status" value="1"/>
</dbReference>
<comment type="caution">
    <text evidence="5">The sequence shown here is derived from an EMBL/GenBank/DDBJ whole genome shotgun (WGS) entry which is preliminary data.</text>
</comment>
<dbReference type="InterPro" id="IPR015889">
    <property type="entry name" value="Intradiol_dOase_core"/>
</dbReference>
<protein>
    <submittedName>
        <fullName evidence="5">Protocatechuate 3,4-dioxygenase subunit alpha</fullName>
    </submittedName>
</protein>
<dbReference type="EMBL" id="LAJE02000387">
    <property type="protein sequence ID" value="OEO28225.1"/>
    <property type="molecule type" value="Genomic_DNA"/>
</dbReference>
<dbReference type="AlphaFoldDB" id="A0A1E5XI16"/>
<keyword evidence="2" id="KW-0223">Dioxygenase</keyword>
<evidence type="ECO:0000313" key="5">
    <source>
        <dbReference type="EMBL" id="OEO28225.1"/>
    </source>
</evidence>
<dbReference type="Proteomes" id="UP000095463">
    <property type="component" value="Unassembled WGS sequence"/>
</dbReference>
<evidence type="ECO:0000256" key="1">
    <source>
        <dbReference type="ARBA" id="ARBA00007825"/>
    </source>
</evidence>
<accession>A0A1E5XI16</accession>
<dbReference type="NCBIfam" id="TIGR02423">
    <property type="entry name" value="protocat_alph"/>
    <property type="match status" value="1"/>
</dbReference>
<sequence length="193" mass="20558">MLNRLPPLKESPSQTAGPYVHIGMTPSLEGIGGPNQPDLGSGPIVAGDGPRITIAATIHDGSGAPLGDAVVELWQADSDGVHRQGWGRAACDGAGAFAFDTVKPGRVIGPDGRPMAPHVSLWIVARGINMGLQTRLYFDDEPAANADDPVLGRIMDPRRRQTLIAIRSEVDGRPRYDLAIRLQGEGETVFFDF</sequence>
<dbReference type="PANTHER" id="PTHR33711">
    <property type="entry name" value="DIOXYGENASE, PUTATIVE (AFU_ORTHOLOGUE AFUA_2G02910)-RELATED"/>
    <property type="match status" value="1"/>
</dbReference>
<keyword evidence="3" id="KW-0560">Oxidoreductase</keyword>
<name>A0A1E5XI16_9HYPH</name>
<evidence type="ECO:0000256" key="3">
    <source>
        <dbReference type="ARBA" id="ARBA00023002"/>
    </source>
</evidence>
<evidence type="ECO:0000313" key="6">
    <source>
        <dbReference type="Proteomes" id="UP000095463"/>
    </source>
</evidence>
<comment type="similarity">
    <text evidence="1">Belongs to the intradiol ring-cleavage dioxygenase family.</text>
</comment>
<dbReference type="InterPro" id="IPR000627">
    <property type="entry name" value="Intradiol_dOase_C"/>
</dbReference>
<dbReference type="GO" id="GO:0008199">
    <property type="term" value="F:ferric iron binding"/>
    <property type="evidence" value="ECO:0007669"/>
    <property type="project" value="InterPro"/>
</dbReference>